<name>A0ABR6RLT8_9BURK</name>
<gene>
    <name evidence="1" type="ORF">HNP33_004148</name>
</gene>
<evidence type="ECO:0000313" key="2">
    <source>
        <dbReference type="Proteomes" id="UP000562492"/>
    </source>
</evidence>
<dbReference type="PANTHER" id="PTHR30087:SF1">
    <property type="entry name" value="HYPOTHETICAL CYTOSOLIC PROTEIN"/>
    <property type="match status" value="1"/>
</dbReference>
<dbReference type="InterPro" id="IPR007553">
    <property type="entry name" value="2-thiour_desulf"/>
</dbReference>
<accession>A0ABR6RLT8</accession>
<dbReference type="PANTHER" id="PTHR30087">
    <property type="entry name" value="INNER MEMBRANE PROTEIN"/>
    <property type="match status" value="1"/>
</dbReference>
<organism evidence="1 2">
    <name type="scientific">Comamonas odontotermitis</name>
    <dbReference type="NCBI Taxonomy" id="379895"/>
    <lineage>
        <taxon>Bacteria</taxon>
        <taxon>Pseudomonadati</taxon>
        <taxon>Pseudomonadota</taxon>
        <taxon>Betaproteobacteria</taxon>
        <taxon>Burkholderiales</taxon>
        <taxon>Comamonadaceae</taxon>
        <taxon>Comamonas</taxon>
    </lineage>
</organism>
<evidence type="ECO:0000313" key="1">
    <source>
        <dbReference type="EMBL" id="MBB6580022.1"/>
    </source>
</evidence>
<comment type="caution">
    <text evidence="1">The sequence shown here is derived from an EMBL/GenBank/DDBJ whole genome shotgun (WGS) entry which is preliminary data.</text>
</comment>
<reference evidence="1 2" key="1">
    <citation type="submission" date="2020-08" db="EMBL/GenBank/DDBJ databases">
        <title>Functional genomics of gut bacteria from endangered species of beetles.</title>
        <authorList>
            <person name="Carlos-Shanley C."/>
        </authorList>
    </citation>
    <scope>NUCLEOTIDE SEQUENCE [LARGE SCALE GENOMIC DNA]</scope>
    <source>
        <strain evidence="1 2">S00124</strain>
    </source>
</reference>
<proteinExistence type="predicted"/>
<protein>
    <submittedName>
        <fullName evidence="1">Uncharacterized protein YbbK (DUF523 family)</fullName>
    </submittedName>
</protein>
<sequence>MLNLSTAGAGLGLPKVLVSACLLGQPVRYDGGHQLAHHPVLARWLAQGQAVAICPEVAGGLPTPRPPAEITTGGSGASVLAGRAQVHDSAGNDVTDAFARGARLALQLAQKHGIRVAVLKDFSPSCGSSHIYDGHFAGRKVAGDGVTSALLRDAGIVVFGEHQWDAAAQALQALQAVACAAGKD</sequence>
<dbReference type="Proteomes" id="UP000562492">
    <property type="component" value="Unassembled WGS sequence"/>
</dbReference>
<keyword evidence="2" id="KW-1185">Reference proteome</keyword>
<dbReference type="EMBL" id="JACHKZ010000049">
    <property type="protein sequence ID" value="MBB6580022.1"/>
    <property type="molecule type" value="Genomic_DNA"/>
</dbReference>
<dbReference type="Pfam" id="PF04463">
    <property type="entry name" value="2-thiour_desulf"/>
    <property type="match status" value="1"/>
</dbReference>